<dbReference type="FunCoup" id="A0A6P8ZVY7">
    <property type="interactions" value="291"/>
</dbReference>
<dbReference type="Pfam" id="PF13649">
    <property type="entry name" value="Methyltransf_25"/>
    <property type="match status" value="1"/>
</dbReference>
<evidence type="ECO:0000259" key="8">
    <source>
        <dbReference type="PROSITE" id="PS51515"/>
    </source>
</evidence>
<feature type="compositionally biased region" description="Basic residues" evidence="7">
    <location>
        <begin position="123"/>
        <end position="134"/>
    </location>
</feature>
<dbReference type="SUPFAM" id="SSF53335">
    <property type="entry name" value="S-adenosyl-L-methionine-dependent methyltransferases"/>
    <property type="match status" value="1"/>
</dbReference>
<evidence type="ECO:0000256" key="6">
    <source>
        <dbReference type="RuleBase" id="RU367087"/>
    </source>
</evidence>
<dbReference type="PROSITE" id="PS51515">
    <property type="entry name" value="BIN3_SAM"/>
    <property type="match status" value="1"/>
</dbReference>
<dbReference type="GeneID" id="117649951"/>
<dbReference type="InterPro" id="IPR039772">
    <property type="entry name" value="Bin3-like"/>
</dbReference>
<dbReference type="InterPro" id="IPR010675">
    <property type="entry name" value="Bin3_C"/>
</dbReference>
<dbReference type="InterPro" id="IPR041698">
    <property type="entry name" value="Methyltransf_25"/>
</dbReference>
<dbReference type="InterPro" id="IPR024160">
    <property type="entry name" value="BIN3_SAM-bd_dom"/>
</dbReference>
<organism evidence="10">
    <name type="scientific">Thrips palmi</name>
    <name type="common">Melon thrips</name>
    <dbReference type="NCBI Taxonomy" id="161013"/>
    <lineage>
        <taxon>Eukaryota</taxon>
        <taxon>Metazoa</taxon>
        <taxon>Ecdysozoa</taxon>
        <taxon>Arthropoda</taxon>
        <taxon>Hexapoda</taxon>
        <taxon>Insecta</taxon>
        <taxon>Pterygota</taxon>
        <taxon>Neoptera</taxon>
        <taxon>Paraneoptera</taxon>
        <taxon>Thysanoptera</taxon>
        <taxon>Terebrantia</taxon>
        <taxon>Thripoidea</taxon>
        <taxon>Thripidae</taxon>
        <taxon>Thrips</taxon>
    </lineage>
</organism>
<dbReference type="CDD" id="cd02440">
    <property type="entry name" value="AdoMet_MTases"/>
    <property type="match status" value="1"/>
</dbReference>
<feature type="compositionally biased region" description="Basic residues" evidence="7">
    <location>
        <begin position="222"/>
        <end position="235"/>
    </location>
</feature>
<accession>A0A6P8ZVY7</accession>
<gene>
    <name evidence="10" type="primary">LOC117649951</name>
</gene>
<keyword evidence="2 6" id="KW-0489">Methyltransferase</keyword>
<reference evidence="10" key="1">
    <citation type="submission" date="2025-08" db="UniProtKB">
        <authorList>
            <consortium name="RefSeq"/>
        </authorList>
    </citation>
    <scope>IDENTIFICATION</scope>
    <source>
        <tissue evidence="10">Total insect</tissue>
    </source>
</reference>
<feature type="compositionally biased region" description="Low complexity" evidence="7">
    <location>
        <begin position="734"/>
        <end position="749"/>
    </location>
</feature>
<dbReference type="PANTHER" id="PTHR12315">
    <property type="entry name" value="BICOID-INTERACTING PROTEIN RELATED"/>
    <property type="match status" value="1"/>
</dbReference>
<comment type="similarity">
    <text evidence="1 6">Belongs to the methyltransferase superfamily.</text>
</comment>
<keyword evidence="3 6" id="KW-0808">Transferase</keyword>
<keyword evidence="4 5" id="KW-0949">S-adenosyl-L-methionine</keyword>
<dbReference type="Pfam" id="PF06859">
    <property type="entry name" value="Bin3"/>
    <property type="match status" value="1"/>
</dbReference>
<sequence>MVAPLSAPASNVNLVWKYLGLASVLAEILCIRTSTSLRNCRDMSQVATILDGGGGGTGPEGGAGCGGAGSAGGGGGSGGGGRRKALAHNNLIFPRKQNMHNHKHGRKRLHSQHSQSGGERGGKFHLPHKKRRKDGHIPPTKFLLGGNICDPLNLGSLQDEEINRAMNAVTPKSSPLPTPKHRKGEVEVIIPPNINDPLNLNSCEDDEEYVAQLANSGGSPVKKARNKSKRKKKRLSGVSSCSGKEENLDGSTNLDKSGNISMMSDTAETPSETTSMFKEGIPTGGPVTPGEIAAQGGGDAVEAAIPEPAKIHDSPMKRPNRRSEEGGKDRRPRKFQVDLKDKIVSPVIRQPGQKSLHGYHGHHGHHGHGRNQKFKDRKNNGPPLKEPKFRAKDANFQYGNFNRYYGYRNTVHEPDLRLKCFAQHPELFRDRDVLDIGCNVGHITLSIGRDFRARSVVGIDIDRKLIEIARKNVRHYVNYEQSPAPTAAGTPSSTPSHCTPSYTPSYGPQSQMTSSKERSPNDRFFPISMPIVYGPIEIPGITDGIRTPRPACAPLPFPKNISFVQGNYVLDSDSLLTLEQPQFDVILCLSITKWFHLNWGDAGLKRAFRRMHSQLRPGGCLILEPQGWPSYNRKKKLTETIWKNYNSIELFPHQFREYLLSPEVGFSHCRVLDVPQHAAKGFRRTITMFVKGDPSPAHSALSMDSSTVLPPTVYAQTSCDGASPMSGLTPDANLGSPGPSGLPDSSSDPTGRAPKYHYASLGQSGFTPDHASASPLTNGPASVTYCASPMSGGYTPDPRSASPVPSGLTPDYSGASPLPAGLTPDPRSVSPGSMTPDPNSTSPFPSAGDFQSASPISGFVQDTQSASCDTSDGEATRFGAPSRDQNKSEHVQGIYSDGERMWTEIPQFQAHKTEETESVQVVEEKALSGSSIEKVPPESNEIKEDSQVDGAVLTLDSANATDS</sequence>
<evidence type="ECO:0000256" key="2">
    <source>
        <dbReference type="ARBA" id="ARBA00022603"/>
    </source>
</evidence>
<dbReference type="AlphaFoldDB" id="A0A6P8ZVY7"/>
<feature type="region of interest" description="Disordered" evidence="7">
    <location>
        <begin position="794"/>
        <end position="890"/>
    </location>
</feature>
<dbReference type="GO" id="GO:0040031">
    <property type="term" value="P:snRNA modification"/>
    <property type="evidence" value="ECO:0007669"/>
    <property type="project" value="TreeGrafter"/>
</dbReference>
<feature type="region of interest" description="Disordered" evidence="7">
    <location>
        <begin position="483"/>
        <end position="519"/>
    </location>
</feature>
<dbReference type="EC" id="2.1.1.-" evidence="6"/>
<feature type="region of interest" description="Disordered" evidence="7">
    <location>
        <begin position="352"/>
        <end position="388"/>
    </location>
</feature>
<evidence type="ECO:0000256" key="1">
    <source>
        <dbReference type="ARBA" id="ARBA00008361"/>
    </source>
</evidence>
<dbReference type="GO" id="GO:0032259">
    <property type="term" value="P:methylation"/>
    <property type="evidence" value="ECO:0007669"/>
    <property type="project" value="UniProtKB-KW"/>
</dbReference>
<feature type="compositionally biased region" description="Basic and acidic residues" evidence="7">
    <location>
        <begin position="373"/>
        <end position="388"/>
    </location>
</feature>
<dbReference type="Gene3D" id="3.40.50.150">
    <property type="entry name" value="Vaccinia Virus protein VP39"/>
    <property type="match status" value="1"/>
</dbReference>
<feature type="compositionally biased region" description="Basic residues" evidence="7">
    <location>
        <begin position="357"/>
        <end position="372"/>
    </location>
</feature>
<feature type="compositionally biased region" description="Polar residues" evidence="7">
    <location>
        <begin position="830"/>
        <end position="870"/>
    </location>
</feature>
<dbReference type="KEGG" id="tpal:117649951"/>
<evidence type="ECO:0000313" key="9">
    <source>
        <dbReference type="Proteomes" id="UP000515158"/>
    </source>
</evidence>
<feature type="compositionally biased region" description="Polar residues" evidence="7">
    <location>
        <begin position="249"/>
        <end position="272"/>
    </location>
</feature>
<feature type="region of interest" description="Disordered" evidence="7">
    <location>
        <begin position="719"/>
        <end position="776"/>
    </location>
</feature>
<feature type="region of interest" description="Disordered" evidence="7">
    <location>
        <begin position="97"/>
        <end position="139"/>
    </location>
</feature>
<feature type="region of interest" description="Disordered" evidence="7">
    <location>
        <begin position="307"/>
        <end position="339"/>
    </location>
</feature>
<dbReference type="GO" id="GO:0008173">
    <property type="term" value="F:RNA methyltransferase activity"/>
    <property type="evidence" value="ECO:0007669"/>
    <property type="project" value="UniProtKB-UniRule"/>
</dbReference>
<feature type="compositionally biased region" description="Basic residues" evidence="7">
    <location>
        <begin position="97"/>
        <end position="111"/>
    </location>
</feature>
<proteinExistence type="inferred from homology"/>
<evidence type="ECO:0000313" key="10">
    <source>
        <dbReference type="RefSeq" id="XP_034249051.1"/>
    </source>
</evidence>
<feature type="domain" description="Bin3-type SAM" evidence="8">
    <location>
        <begin position="415"/>
        <end position="694"/>
    </location>
</feature>
<evidence type="ECO:0000256" key="5">
    <source>
        <dbReference type="PROSITE-ProRule" id="PRU00848"/>
    </source>
</evidence>
<feature type="compositionally biased region" description="Basic and acidic residues" evidence="7">
    <location>
        <begin position="309"/>
        <end position="339"/>
    </location>
</feature>
<dbReference type="GO" id="GO:0017069">
    <property type="term" value="F:snRNA binding"/>
    <property type="evidence" value="ECO:0007669"/>
    <property type="project" value="TreeGrafter"/>
</dbReference>
<feature type="region of interest" description="Disordered" evidence="7">
    <location>
        <begin position="925"/>
        <end position="963"/>
    </location>
</feature>
<feature type="region of interest" description="Disordered" evidence="7">
    <location>
        <begin position="214"/>
        <end position="272"/>
    </location>
</feature>
<dbReference type="Proteomes" id="UP000515158">
    <property type="component" value="Unplaced"/>
</dbReference>
<evidence type="ECO:0000256" key="7">
    <source>
        <dbReference type="SAM" id="MobiDB-lite"/>
    </source>
</evidence>
<evidence type="ECO:0000256" key="4">
    <source>
        <dbReference type="ARBA" id="ARBA00022691"/>
    </source>
</evidence>
<evidence type="ECO:0000256" key="3">
    <source>
        <dbReference type="ARBA" id="ARBA00022679"/>
    </source>
</evidence>
<dbReference type="OrthoDB" id="10017101at2759"/>
<feature type="compositionally biased region" description="Low complexity" evidence="7">
    <location>
        <begin position="490"/>
        <end position="505"/>
    </location>
</feature>
<protein>
    <recommendedName>
        <fullName evidence="6">RNA methyltransferase</fullName>
        <ecNumber evidence="6">2.1.1.-</ecNumber>
    </recommendedName>
</protein>
<dbReference type="InterPro" id="IPR029063">
    <property type="entry name" value="SAM-dependent_MTases_sf"/>
</dbReference>
<dbReference type="PANTHER" id="PTHR12315:SF0">
    <property type="entry name" value="7SK SNRNA METHYLPHOSPHATE CAPPING ENZYME"/>
    <property type="match status" value="1"/>
</dbReference>
<name>A0A6P8ZVY7_THRPL</name>
<keyword evidence="9" id="KW-1185">Reference proteome</keyword>
<dbReference type="RefSeq" id="XP_034249051.1">
    <property type="nucleotide sequence ID" value="XM_034393160.1"/>
</dbReference>
<dbReference type="InParanoid" id="A0A6P8ZVY7"/>
<dbReference type="GO" id="GO:0008171">
    <property type="term" value="F:O-methyltransferase activity"/>
    <property type="evidence" value="ECO:0007669"/>
    <property type="project" value="UniProtKB-UniRule"/>
</dbReference>